<name>A0A8H6W5W0_9AGAR</name>
<dbReference type="EMBL" id="JACAZF010000005">
    <property type="protein sequence ID" value="KAF7303946.1"/>
    <property type="molecule type" value="Genomic_DNA"/>
</dbReference>
<gene>
    <name evidence="2" type="ORF">MIND_00625300</name>
</gene>
<feature type="region of interest" description="Disordered" evidence="1">
    <location>
        <begin position="236"/>
        <end position="294"/>
    </location>
</feature>
<feature type="compositionally biased region" description="Polar residues" evidence="1">
    <location>
        <begin position="277"/>
        <end position="294"/>
    </location>
</feature>
<feature type="compositionally biased region" description="Polar residues" evidence="1">
    <location>
        <begin position="396"/>
        <end position="407"/>
    </location>
</feature>
<reference evidence="2" key="1">
    <citation type="submission" date="2020-05" db="EMBL/GenBank/DDBJ databases">
        <title>Mycena genomes resolve the evolution of fungal bioluminescence.</title>
        <authorList>
            <person name="Tsai I.J."/>
        </authorList>
    </citation>
    <scope>NUCLEOTIDE SEQUENCE</scope>
    <source>
        <strain evidence="2">171206Taipei</strain>
    </source>
</reference>
<proteinExistence type="predicted"/>
<evidence type="ECO:0000256" key="1">
    <source>
        <dbReference type="SAM" id="MobiDB-lite"/>
    </source>
</evidence>
<feature type="region of interest" description="Disordered" evidence="1">
    <location>
        <begin position="335"/>
        <end position="430"/>
    </location>
</feature>
<feature type="compositionally biased region" description="Gly residues" evidence="1">
    <location>
        <begin position="419"/>
        <end position="430"/>
    </location>
</feature>
<feature type="compositionally biased region" description="Low complexity" evidence="1">
    <location>
        <begin position="262"/>
        <end position="276"/>
    </location>
</feature>
<dbReference type="GeneID" id="59345513"/>
<organism evidence="2 3">
    <name type="scientific">Mycena indigotica</name>
    <dbReference type="NCBI Taxonomy" id="2126181"/>
    <lineage>
        <taxon>Eukaryota</taxon>
        <taxon>Fungi</taxon>
        <taxon>Dikarya</taxon>
        <taxon>Basidiomycota</taxon>
        <taxon>Agaricomycotina</taxon>
        <taxon>Agaricomycetes</taxon>
        <taxon>Agaricomycetidae</taxon>
        <taxon>Agaricales</taxon>
        <taxon>Marasmiineae</taxon>
        <taxon>Mycenaceae</taxon>
        <taxon>Mycena</taxon>
    </lineage>
</organism>
<evidence type="ECO:0000313" key="2">
    <source>
        <dbReference type="EMBL" id="KAF7303946.1"/>
    </source>
</evidence>
<comment type="caution">
    <text evidence="2">The sequence shown here is derived from an EMBL/GenBank/DDBJ whole genome shotgun (WGS) entry which is preliminary data.</text>
</comment>
<feature type="compositionally biased region" description="Low complexity" evidence="1">
    <location>
        <begin position="408"/>
        <end position="418"/>
    </location>
</feature>
<dbReference type="AlphaFoldDB" id="A0A8H6W5W0"/>
<sequence>MNCQFTFGPNRSYFCSADSYYVWSQGSIPTSLQRILQDHRHPQAMATPYDVAFPMEPDAYSLCWRTTRGELCSEASQLASQYSRITRFLRTSTTTYNVPTTRTVFGPNASFFSMSQRGYSWQNLPHPLEEDLQTSLRIRRPTSIALGAHGAYVALYNDGTVNFDLRGLYPLVDAIIRDTQEATRRKGILYLSLNPHVPGEFYLVFGDASAKWNIPSAWTSDVTSVSREIKPIEMSSPPASLFNVSTGGTAPRLSSPTTVNEPRPISPVSSVISAPSNHTENSTSSSGYATQATPQITTTVETEAPPAYALMASRPSSPSISSSQSHSLPTLHQQFVRNPTNSGDRPYSYTPASPSQWPSLASASSSSPMSVHSAPEAWPGDVKGSTTPAKFRVTNPGESSFMTNGAVSSSSGQQYSSLGFGGMSGVGDKG</sequence>
<dbReference type="OrthoDB" id="4764735at2759"/>
<accession>A0A8H6W5W0</accession>
<feature type="compositionally biased region" description="Polar residues" evidence="1">
    <location>
        <begin position="242"/>
        <end position="260"/>
    </location>
</feature>
<keyword evidence="3" id="KW-1185">Reference proteome</keyword>
<dbReference type="RefSeq" id="XP_037220918.1">
    <property type="nucleotide sequence ID" value="XM_037362997.1"/>
</dbReference>
<evidence type="ECO:0000313" key="3">
    <source>
        <dbReference type="Proteomes" id="UP000636479"/>
    </source>
</evidence>
<feature type="compositionally biased region" description="Low complexity" evidence="1">
    <location>
        <begin position="351"/>
        <end position="375"/>
    </location>
</feature>
<protein>
    <submittedName>
        <fullName evidence="2">Uncharacterized protein</fullName>
    </submittedName>
</protein>
<dbReference type="Proteomes" id="UP000636479">
    <property type="component" value="Unassembled WGS sequence"/>
</dbReference>